<organism evidence="1 2">
    <name type="scientific">Streptomyces luteolifulvus</name>
    <dbReference type="NCBI Taxonomy" id="2615112"/>
    <lineage>
        <taxon>Bacteria</taxon>
        <taxon>Bacillati</taxon>
        <taxon>Actinomycetota</taxon>
        <taxon>Actinomycetes</taxon>
        <taxon>Kitasatosporales</taxon>
        <taxon>Streptomycetaceae</taxon>
        <taxon>Streptomyces</taxon>
    </lineage>
</organism>
<reference evidence="1 2" key="1">
    <citation type="submission" date="2019-09" db="EMBL/GenBank/DDBJ databases">
        <title>Screening of Novel Bioactive Compounds from Soil-Associated.</title>
        <authorList>
            <person name="Zhao S."/>
        </authorList>
    </citation>
    <scope>NUCLEOTIDE SEQUENCE [LARGE SCALE GENOMIC DNA]</scope>
    <source>
        <strain evidence="1 2">HIT-DPA4</strain>
    </source>
</reference>
<accession>A0A6H9V832</accession>
<sequence>MTGTTTAADYAWLEERYEDFMEAFCVTLVRGLSPEELLGELGAGGYVRTTGVDGLYEPSFAVSEPNRTFVGAVSLGEWTLLAEHNGLLGITHEAMLPLSRGRTVVSHFRNVNAVDHFCWYEDGELRLHFEPLFVYHRDGTHPDELLVEMRESGFDLSKDDDRDYTHHTEAAFALAHRITGVRLTPELFASGEFLCGLAREPRD</sequence>
<evidence type="ECO:0000313" key="1">
    <source>
        <dbReference type="EMBL" id="KAB1150650.1"/>
    </source>
</evidence>
<protein>
    <submittedName>
        <fullName evidence="1">Uncharacterized protein</fullName>
    </submittedName>
</protein>
<dbReference type="InterPro" id="IPR045592">
    <property type="entry name" value="DUF6461"/>
</dbReference>
<name>A0A6H9V832_9ACTN</name>
<dbReference type="RefSeq" id="WP_150943500.1">
    <property type="nucleotide sequence ID" value="NZ_VZRB01000001.1"/>
</dbReference>
<dbReference type="Proteomes" id="UP000442707">
    <property type="component" value="Unassembled WGS sequence"/>
</dbReference>
<dbReference type="AlphaFoldDB" id="A0A6H9V832"/>
<evidence type="ECO:0000313" key="2">
    <source>
        <dbReference type="Proteomes" id="UP000442707"/>
    </source>
</evidence>
<dbReference type="EMBL" id="VZRB01000001">
    <property type="protein sequence ID" value="KAB1150650.1"/>
    <property type="molecule type" value="Genomic_DNA"/>
</dbReference>
<comment type="caution">
    <text evidence="1">The sequence shown here is derived from an EMBL/GenBank/DDBJ whole genome shotgun (WGS) entry which is preliminary data.</text>
</comment>
<proteinExistence type="predicted"/>
<dbReference type="Pfam" id="PF20062">
    <property type="entry name" value="DUF6461"/>
    <property type="match status" value="1"/>
</dbReference>
<gene>
    <name evidence="1" type="ORF">F7R91_01270</name>
</gene>
<keyword evidence="2" id="KW-1185">Reference proteome</keyword>